<gene>
    <name evidence="1" type="ORF">EGR_10646</name>
</gene>
<evidence type="ECO:0000313" key="2">
    <source>
        <dbReference type="Proteomes" id="UP000019149"/>
    </source>
</evidence>
<keyword evidence="2" id="KW-1185">Reference proteome</keyword>
<organism evidence="1 2">
    <name type="scientific">Echinococcus granulosus</name>
    <name type="common">Hydatid tapeworm</name>
    <dbReference type="NCBI Taxonomy" id="6210"/>
    <lineage>
        <taxon>Eukaryota</taxon>
        <taxon>Metazoa</taxon>
        <taxon>Spiralia</taxon>
        <taxon>Lophotrochozoa</taxon>
        <taxon>Platyhelminthes</taxon>
        <taxon>Cestoda</taxon>
        <taxon>Eucestoda</taxon>
        <taxon>Cyclophyllidea</taxon>
        <taxon>Taeniidae</taxon>
        <taxon>Echinococcus</taxon>
        <taxon>Echinococcus granulosus group</taxon>
    </lineage>
</organism>
<dbReference type="CTD" id="36346361"/>
<protein>
    <submittedName>
        <fullName evidence="1">Uncharacterized protein</fullName>
    </submittedName>
</protein>
<accession>W6U079</accession>
<evidence type="ECO:0000313" key="1">
    <source>
        <dbReference type="EMBL" id="EUB54495.1"/>
    </source>
</evidence>
<dbReference type="GeneID" id="36346361"/>
<proteinExistence type="predicted"/>
<reference evidence="1 2" key="1">
    <citation type="journal article" date="2013" name="Nat. Genet.">
        <title>The genome of the hydatid tapeworm Echinococcus granulosus.</title>
        <authorList>
            <person name="Zheng H."/>
            <person name="Zhang W."/>
            <person name="Zhang L."/>
            <person name="Zhang Z."/>
            <person name="Li J."/>
            <person name="Lu G."/>
            <person name="Zhu Y."/>
            <person name="Wang Y."/>
            <person name="Huang Y."/>
            <person name="Liu J."/>
            <person name="Kang H."/>
            <person name="Chen J."/>
            <person name="Wang L."/>
            <person name="Chen A."/>
            <person name="Yu S."/>
            <person name="Gao Z."/>
            <person name="Jin L."/>
            <person name="Gu W."/>
            <person name="Wang Z."/>
            <person name="Zhao L."/>
            <person name="Shi B."/>
            <person name="Wen H."/>
            <person name="Lin R."/>
            <person name="Jones M.K."/>
            <person name="Brejova B."/>
            <person name="Vinar T."/>
            <person name="Zhao G."/>
            <person name="McManus D.P."/>
            <person name="Chen Z."/>
            <person name="Zhou Y."/>
            <person name="Wang S."/>
        </authorList>
    </citation>
    <scope>NUCLEOTIDE SEQUENCE [LARGE SCALE GENOMIC DNA]</scope>
</reference>
<dbReference type="EMBL" id="APAU02000246">
    <property type="protein sequence ID" value="EUB54495.1"/>
    <property type="molecule type" value="Genomic_DNA"/>
</dbReference>
<dbReference type="RefSeq" id="XP_024345691.1">
    <property type="nucleotide sequence ID" value="XM_024499895.1"/>
</dbReference>
<sequence length="36" mass="4264">MNWKRLYTGDSCLTNIATIQQQANQKERFRPTFCAE</sequence>
<dbReference type="Proteomes" id="UP000019149">
    <property type="component" value="Unassembled WGS sequence"/>
</dbReference>
<dbReference type="KEGG" id="egl:EGR_10646"/>
<dbReference type="AlphaFoldDB" id="W6U079"/>
<comment type="caution">
    <text evidence="1">The sequence shown here is derived from an EMBL/GenBank/DDBJ whole genome shotgun (WGS) entry which is preliminary data.</text>
</comment>
<name>W6U079_ECHGR</name>